<name>A0ACC0UWX5_9HYPO</name>
<keyword evidence="2" id="KW-1185">Reference proteome</keyword>
<sequence length="325" mass="36119">MDTIPISICLGSRTPSPPAPAPAPAPPDLQTATKTDPFLHDLVDAFAALLSSKYAAAAAKQNPESPSSSTRYYTVQILPPTGPNGCWCPCPSHPTSCPNFSSRPVLLPSQLSVSPYAPSHSHPHSSSSFTGEPARPDTTTFVDPDLVARQYMWWFLSQRCAKSRNRNHDHRRSLRIEPRPSAPEANALEAFLNTTHRQPLSRPHRHHHHAQSNKGQCHTAAYHDDDDDDGNEGDGYNQDVILSTHRAQEDLLHRLIWNLRQPKWSRPGTLRSNGAAVMRPWTGGEHLVHGVLGWREGDGLARALTELEGPMREARRRRRLTTLDE</sequence>
<accession>A0ACC0UWX5</accession>
<protein>
    <submittedName>
        <fullName evidence="1">Uncharacterized protein</fullName>
    </submittedName>
</protein>
<comment type="caution">
    <text evidence="1">The sequence shown here is derived from an EMBL/GenBank/DDBJ whole genome shotgun (WGS) entry which is preliminary data.</text>
</comment>
<dbReference type="EMBL" id="CM047945">
    <property type="protein sequence ID" value="KAI9898609.1"/>
    <property type="molecule type" value="Genomic_DNA"/>
</dbReference>
<evidence type="ECO:0000313" key="2">
    <source>
        <dbReference type="Proteomes" id="UP001163324"/>
    </source>
</evidence>
<organism evidence="1 2">
    <name type="scientific">Trichothecium roseum</name>
    <dbReference type="NCBI Taxonomy" id="47278"/>
    <lineage>
        <taxon>Eukaryota</taxon>
        <taxon>Fungi</taxon>
        <taxon>Dikarya</taxon>
        <taxon>Ascomycota</taxon>
        <taxon>Pezizomycotina</taxon>
        <taxon>Sordariomycetes</taxon>
        <taxon>Hypocreomycetidae</taxon>
        <taxon>Hypocreales</taxon>
        <taxon>Hypocreales incertae sedis</taxon>
        <taxon>Trichothecium</taxon>
    </lineage>
</organism>
<dbReference type="Proteomes" id="UP001163324">
    <property type="component" value="Chromosome 6"/>
</dbReference>
<evidence type="ECO:0000313" key="1">
    <source>
        <dbReference type="EMBL" id="KAI9898609.1"/>
    </source>
</evidence>
<reference evidence="1" key="1">
    <citation type="submission" date="2022-10" db="EMBL/GenBank/DDBJ databases">
        <title>Complete Genome of Trichothecium roseum strain YXFP-22015, a Plant Pathogen Isolated from Citrus.</title>
        <authorList>
            <person name="Wang Y."/>
            <person name="Zhu L."/>
        </authorList>
    </citation>
    <scope>NUCLEOTIDE SEQUENCE</scope>
    <source>
        <strain evidence="1">YXFP-22015</strain>
    </source>
</reference>
<gene>
    <name evidence="1" type="ORF">N3K66_006969</name>
</gene>
<proteinExistence type="predicted"/>